<dbReference type="AlphaFoldDB" id="A0AA35PLS0"/>
<evidence type="ECO:0000313" key="1">
    <source>
        <dbReference type="EMBL" id="CAI5793646.1"/>
    </source>
</evidence>
<dbReference type="EMBL" id="OX395140">
    <property type="protein sequence ID" value="CAI5793646.1"/>
    <property type="molecule type" value="Genomic_DNA"/>
</dbReference>
<name>A0AA35PLS0_9SAUR</name>
<accession>A0AA35PLS0</accession>
<gene>
    <name evidence="1" type="ORF">PODLI_1B004629</name>
</gene>
<protein>
    <submittedName>
        <fullName evidence="1">Uncharacterized protein</fullName>
    </submittedName>
</protein>
<organism evidence="1 2">
    <name type="scientific">Podarcis lilfordi</name>
    <name type="common">Lilford's wall lizard</name>
    <dbReference type="NCBI Taxonomy" id="74358"/>
    <lineage>
        <taxon>Eukaryota</taxon>
        <taxon>Metazoa</taxon>
        <taxon>Chordata</taxon>
        <taxon>Craniata</taxon>
        <taxon>Vertebrata</taxon>
        <taxon>Euteleostomi</taxon>
        <taxon>Lepidosauria</taxon>
        <taxon>Squamata</taxon>
        <taxon>Bifurcata</taxon>
        <taxon>Unidentata</taxon>
        <taxon>Episquamata</taxon>
        <taxon>Laterata</taxon>
        <taxon>Lacertibaenia</taxon>
        <taxon>Lacertidae</taxon>
        <taxon>Podarcis</taxon>
    </lineage>
</organism>
<proteinExistence type="predicted"/>
<keyword evidence="2" id="KW-1185">Reference proteome</keyword>
<reference evidence="1" key="1">
    <citation type="submission" date="2022-12" db="EMBL/GenBank/DDBJ databases">
        <authorList>
            <person name="Alioto T."/>
            <person name="Alioto T."/>
            <person name="Gomez Garrido J."/>
        </authorList>
    </citation>
    <scope>NUCLEOTIDE SEQUENCE</scope>
</reference>
<sequence length="75" mass="8517">MRAASTLLPVRKRFPFQNLHSSLRPSESLCSTPEKAEAFLSTCDAKNRVAVLLPWLFIYLFDQCLPGAGRWSTFK</sequence>
<dbReference type="Proteomes" id="UP001178461">
    <property type="component" value="Chromosome Z"/>
</dbReference>
<evidence type="ECO:0000313" key="2">
    <source>
        <dbReference type="Proteomes" id="UP001178461"/>
    </source>
</evidence>